<dbReference type="Gene3D" id="3.40.630.30">
    <property type="match status" value="1"/>
</dbReference>
<evidence type="ECO:0000313" key="2">
    <source>
        <dbReference type="EMBL" id="QCL09849.1"/>
    </source>
</evidence>
<evidence type="ECO:0000259" key="1">
    <source>
        <dbReference type="PROSITE" id="PS51186"/>
    </source>
</evidence>
<accession>A0A7S5DQD1</accession>
<gene>
    <name evidence="2" type="ORF">pC5.8b_359</name>
</gene>
<name>A0A7S5DQD1_RHIRH</name>
<protein>
    <submittedName>
        <fullName evidence="2">Acetyltransferase family protein</fullName>
    </submittedName>
</protein>
<reference evidence="2" key="1">
    <citation type="submission" date="2018-12" db="EMBL/GenBank/DDBJ databases">
        <title>Three Rhizobium rhizogenes strains isolated from the same crown gall tumor carry diverse plasmids.</title>
        <authorList>
            <person name="Pulawska J."/>
            <person name="Kuzmanovic N."/>
        </authorList>
    </citation>
    <scope>NUCLEOTIDE SEQUENCE</scope>
    <source>
        <strain evidence="2">Colt5.8</strain>
        <plasmid evidence="2">pColt5.8b</plasmid>
    </source>
</reference>
<dbReference type="InterPro" id="IPR000182">
    <property type="entry name" value="GNAT_dom"/>
</dbReference>
<keyword evidence="2" id="KW-0614">Plasmid</keyword>
<sequence length="223" mass="25586">MMDSPNTGRLIGQHINLVPLDPGRHAKQLYIALHGTQKGELWRYLRDGPFADADAHRVHLERLCASGQFIGFIIVDQLSETLLGQLALMKYSTEHRSVEIGYVLFLPALQRTRGGTEALYLLVRHCFEALGLRRLEWRCDSANDKSERAALRLGFQREGLLLQHMLVKGRSRDTMIFSLLDWEWPNCKAALLTWLDDSNFDSQGIARSSLENIMLSRRSRRLR</sequence>
<dbReference type="Pfam" id="PF13302">
    <property type="entry name" value="Acetyltransf_3"/>
    <property type="match status" value="1"/>
</dbReference>
<dbReference type="GO" id="GO:0008999">
    <property type="term" value="F:protein-N-terminal-alanine acetyltransferase activity"/>
    <property type="evidence" value="ECO:0007669"/>
    <property type="project" value="TreeGrafter"/>
</dbReference>
<organism evidence="2">
    <name type="scientific">Rhizobium rhizogenes</name>
    <name type="common">Agrobacterium rhizogenes</name>
    <dbReference type="NCBI Taxonomy" id="359"/>
    <lineage>
        <taxon>Bacteria</taxon>
        <taxon>Pseudomonadati</taxon>
        <taxon>Pseudomonadota</taxon>
        <taxon>Alphaproteobacteria</taxon>
        <taxon>Hyphomicrobiales</taxon>
        <taxon>Rhizobiaceae</taxon>
        <taxon>Rhizobium/Agrobacterium group</taxon>
        <taxon>Rhizobium</taxon>
    </lineage>
</organism>
<dbReference type="PANTHER" id="PTHR43441">
    <property type="entry name" value="RIBOSOMAL-PROTEIN-SERINE ACETYLTRANSFERASE"/>
    <property type="match status" value="1"/>
</dbReference>
<dbReference type="AlphaFoldDB" id="A0A7S5DQD1"/>
<dbReference type="GO" id="GO:1990189">
    <property type="term" value="F:protein N-terminal-serine acetyltransferase activity"/>
    <property type="evidence" value="ECO:0007669"/>
    <property type="project" value="TreeGrafter"/>
</dbReference>
<dbReference type="InterPro" id="IPR016181">
    <property type="entry name" value="Acyl_CoA_acyltransferase"/>
</dbReference>
<dbReference type="EMBL" id="MK318972">
    <property type="protein sequence ID" value="QCL09849.1"/>
    <property type="molecule type" value="Genomic_DNA"/>
</dbReference>
<feature type="domain" description="N-acetyltransferase" evidence="1">
    <location>
        <begin position="15"/>
        <end position="173"/>
    </location>
</feature>
<geneLocation type="plasmid" evidence="2">
    <name>pColt5.8b</name>
</geneLocation>
<proteinExistence type="predicted"/>
<dbReference type="PANTHER" id="PTHR43441:SF2">
    <property type="entry name" value="FAMILY ACETYLTRANSFERASE, PUTATIVE (AFU_ORTHOLOGUE AFUA_7G00850)-RELATED"/>
    <property type="match status" value="1"/>
</dbReference>
<dbReference type="RefSeq" id="WP_200994601.1">
    <property type="nucleotide sequence ID" value="NZ_MK318972.1"/>
</dbReference>
<dbReference type="InterPro" id="IPR051908">
    <property type="entry name" value="Ribosomal_N-acetyltransferase"/>
</dbReference>
<keyword evidence="2" id="KW-0808">Transferase</keyword>
<dbReference type="SUPFAM" id="SSF55729">
    <property type="entry name" value="Acyl-CoA N-acyltransferases (Nat)"/>
    <property type="match status" value="1"/>
</dbReference>
<dbReference type="PROSITE" id="PS51186">
    <property type="entry name" value="GNAT"/>
    <property type="match status" value="1"/>
</dbReference>